<dbReference type="EMBL" id="JBBPBM010000097">
    <property type="protein sequence ID" value="KAK8508869.1"/>
    <property type="molecule type" value="Genomic_DNA"/>
</dbReference>
<dbReference type="Gene3D" id="1.10.8.430">
    <property type="entry name" value="Helical domain of apoptotic protease-activating factors"/>
    <property type="match status" value="1"/>
</dbReference>
<dbReference type="Proteomes" id="UP001472677">
    <property type="component" value="Unassembled WGS sequence"/>
</dbReference>
<name>A0ABR2BPQ6_9ROSI</name>
<feature type="coiled-coil region" evidence="5">
    <location>
        <begin position="230"/>
        <end position="264"/>
    </location>
</feature>
<evidence type="ECO:0000313" key="7">
    <source>
        <dbReference type="EMBL" id="KAK8508869.1"/>
    </source>
</evidence>
<dbReference type="PANTHER" id="PTHR33463">
    <property type="entry name" value="NB-ARC DOMAIN-CONTAINING PROTEIN-RELATED"/>
    <property type="match status" value="1"/>
</dbReference>
<organism evidence="7 8">
    <name type="scientific">Hibiscus sabdariffa</name>
    <name type="common">roselle</name>
    <dbReference type="NCBI Taxonomy" id="183260"/>
    <lineage>
        <taxon>Eukaryota</taxon>
        <taxon>Viridiplantae</taxon>
        <taxon>Streptophyta</taxon>
        <taxon>Embryophyta</taxon>
        <taxon>Tracheophyta</taxon>
        <taxon>Spermatophyta</taxon>
        <taxon>Magnoliopsida</taxon>
        <taxon>eudicotyledons</taxon>
        <taxon>Gunneridae</taxon>
        <taxon>Pentapetalae</taxon>
        <taxon>rosids</taxon>
        <taxon>malvids</taxon>
        <taxon>Malvales</taxon>
        <taxon>Malvaceae</taxon>
        <taxon>Malvoideae</taxon>
        <taxon>Hibiscus</taxon>
    </lineage>
</organism>
<keyword evidence="2" id="KW-0547">Nucleotide-binding</keyword>
<evidence type="ECO:0000256" key="5">
    <source>
        <dbReference type="SAM" id="Coils"/>
    </source>
</evidence>
<dbReference type="SUPFAM" id="SSF52058">
    <property type="entry name" value="L domain-like"/>
    <property type="match status" value="3"/>
</dbReference>
<evidence type="ECO:0000256" key="2">
    <source>
        <dbReference type="ARBA" id="ARBA00022741"/>
    </source>
</evidence>
<gene>
    <name evidence="7" type="ORF">V6N12_034971</name>
</gene>
<protein>
    <recommendedName>
        <fullName evidence="6">AAA+ ATPase domain-containing protein</fullName>
    </recommendedName>
</protein>
<evidence type="ECO:0000259" key="6">
    <source>
        <dbReference type="SMART" id="SM00382"/>
    </source>
</evidence>
<dbReference type="InterPro" id="IPR027417">
    <property type="entry name" value="P-loop_NTPase"/>
</dbReference>
<sequence>MNTPNLDWVYAHEESWTASLSTFQERASMEDFLEEARERLKSELQGGIPLLRGAEYHWRLVTLTALCNNCIQQSIIGVGNWRKILHNQSTNCGGLILQTTASSVGGELRTPILHELQLIDGEDGELWEGNLNDINQDLFIKMVFNFVMFGCPNFEEETERFDFPETPNQKSGVFSFLPLFDCLSCSFCIAFHLEPKTIKMEAIATGAAANISSEAAKGIFQEAACHIRYVIFYQRHVKNFEDKLKKLIEKRSSVQQDIVVAQRNVEKVKADVQGWCDRVDKLIIEEEIKVKALEDKSKIKCFFGLCPSFKSRYRLSRKAEEDATTFDDLIKECQFDRVGYRDVPEATFHTEFVTFESRKKVFNDIMESLKDSTIRMIGVYGMPGVGKTLLVKEVERQLQEVKLFNSVVMVIVSQTPDIKKIQDQIAESLGLKLEEISLVIRARRLCERLKKEKNVLIILDDIWKKLDLEEVGIPFGSQHKGFKILLTSRNKKVLCNEMNATKTFQLGDLDEEEAWELFKKKAGDCVEHADLRPIAIEVAKRCAGLPLAISTVARALQNKELYVWKEALRQLRRPYSENPSEISAEVYKAIELSFNQLPDDPLKQTFLLCSLLRRDTRIEDLLSYAIGLGLINGVNTLEEARNNLLTKMSYLKEACLLIHSDTGEKYWDVHDLTYIVAKSIASKDYQMFSLGKEDDRTEWPDGESMKKCKQFWLLNPSINTLPEQLNCPQLNHFLLYSKDHSLTLPADFFKEATNLKVLALTSLQFSSLPSSISLLTNLSTLCLDECKLGGDITIIGGLKNLEILSLLKSDIRILPKEIGQLVKLKLLDVSWCAKLKTISNRVLSSLTRLEELYMGGTSIQWGQSSTASLAELNTLSRLSTLEVQIPDAKAAPPDFFEGLQKLGSYKIFIGEEWEWECFGNYQHSRTVNLRLSTTIDDLDRGIKKLLKKTEDLHLDELKGVKIALQELTDEESLSHLKNLHIQNGLDTEYIINDENEFPQLRSLTLQRLPQLISFCSKHETGATGSFPQHELPLFSEKISFPYLEKLWLKSINVTRVWHNKFSITSFHTYEKLTTLKIEGCGSLKHLFSFSMAKCLRHLTDFEIIGCHCLREIIFMEEREEEIQATLTLSLFPQLKSLELKDLQHLIGFCSDSPTQVIEFQALKSLMITNCPELEGFICRPSTEGNQCISSQVLFDNKVAFPSLEAVCTHYLRKLKMIWQNPLPTNSFPKLREISIMGLPNLKFIWKNDTKGVFSFKNLCVVSVADCWSLKNVFPASVARDLPQLSHLLISCCGVEEIVSKVEEGSDSETTDTFEFDFDQLSSLMLWRLPECKCFYPGRHTTKWPMLKELTAYECSKMKIFGTQQVDSPPPLFLVEKVIPKLQHLTLDSNYTAMISGGQFSSSLFHEIKSFMVKRSMAISVGFQISFLEKFSNLEELCISYCEVKELFCTEGDTDNTATYAGTLSTIRKIELMGLRNLKYYLWKQGVQVDHILPNLETLQVHSCENLISLGSSSILFQNLATLEVWDCKGMKYLDTCVAVRGLSQLKKLIIRECISVKEIVGSVEDEATCDIIFSRLKSLELVNLPRLNSFCSGNYTFGFPCLEELVVCGCPELEVFCKGALNAPLLQSVEYGKGKGHWSGDLDSTVQQLYSTKVGYQGIGCLVLSEFSNSIEIWKKNIQGSLDFKNLTILEVEECNSLKYIFSVSMAWELVQLKDLKVKNCPIIKQIIKKGAEETTIDTLSLPKLERISLESCSDLRSFCMGSITLQCPSLIGIEVDNCPKMYAMASPREIGGGEKTPFFNDNVLCANLQLARLSSTNIQKLWPDKPHRAISSNVQNLRVLTVKSCHNLEYLFQSFLIKNIVGLIQLSVLNCENMEEVIFTGESTAEGITETCLFTKLEMLELSRLPKLETFWHGDKSETDSPPLFNEKVVFPNLDHLSIEGIGKCRKIWRDKPTMNSFYELTFLWVEDCERLLNILPLNMVERLDKLETLVVQECKSVEEIIGPDDDHVLNSNESHTVTSAELIEIESTTKFVFPKIRELNLQTLPKLKGFYSKLHTTEWPWLEKLQVWECGKIQTFAGEYINFGETQAESQPLISVQQPLFWVTEETFPILEELYLCENDNMEEIWHGAHQKQYFCKLRILFLSNPPSVNIPNCFIHSLPNLELLHVYEAAFNELLPSEGLMDQDEHAGALVQLKELKLLELPVLTYLWKKEFSLSEVFCKLEILKVRGCGKLKSLVPSSVSFKHLTTLKVSRCHGLKHLVTFTTAKSLEQLTRMSVSDCKMLEEIIASTPDEVTDVIVFSQLKSLKLDSLPTLSRFCSGNYTLVFPSLEEVIIKRCPKMEFFTKGKLSTPMLHGLQSAKGEYIGRWEDDLNAVVQQLFVEKVFLSSEDLELSSINIQRAWNHRLLVTQSYARNLTCLTIDGCHSLNCLFSSSMVRGFVQLKKLNIENCEKVENVIFVEGSAQKETMNGKLFRVLEFLVLKDLPKLTRFCHGNYFEFPLSISLSIENCPTLKT</sequence>
<evidence type="ECO:0000256" key="1">
    <source>
        <dbReference type="ARBA" id="ARBA00008894"/>
    </source>
</evidence>
<keyword evidence="5" id="KW-0175">Coiled coil</keyword>
<dbReference type="SMART" id="SM00382">
    <property type="entry name" value="AAA"/>
    <property type="match status" value="1"/>
</dbReference>
<dbReference type="InterPro" id="IPR002182">
    <property type="entry name" value="NB-ARC"/>
</dbReference>
<proteinExistence type="inferred from homology"/>
<comment type="caution">
    <text evidence="7">The sequence shown here is derived from an EMBL/GenBank/DDBJ whole genome shotgun (WGS) entry which is preliminary data.</text>
</comment>
<dbReference type="InterPro" id="IPR050905">
    <property type="entry name" value="Plant_NBS-LRR"/>
</dbReference>
<dbReference type="InterPro" id="IPR042197">
    <property type="entry name" value="Apaf_helical"/>
</dbReference>
<keyword evidence="8" id="KW-1185">Reference proteome</keyword>
<evidence type="ECO:0000256" key="4">
    <source>
        <dbReference type="ARBA" id="ARBA00022840"/>
    </source>
</evidence>
<dbReference type="SUPFAM" id="SSF52540">
    <property type="entry name" value="P-loop containing nucleoside triphosphate hydrolases"/>
    <property type="match status" value="1"/>
</dbReference>
<dbReference type="SUPFAM" id="SSF52047">
    <property type="entry name" value="RNI-like"/>
    <property type="match status" value="1"/>
</dbReference>
<keyword evidence="3" id="KW-0611">Plant defense</keyword>
<keyword evidence="4" id="KW-0067">ATP-binding</keyword>
<reference evidence="7 8" key="1">
    <citation type="journal article" date="2024" name="G3 (Bethesda)">
        <title>Genome assembly of Hibiscus sabdariffa L. provides insights into metabolisms of medicinal natural products.</title>
        <authorList>
            <person name="Kim T."/>
        </authorList>
    </citation>
    <scope>NUCLEOTIDE SEQUENCE [LARGE SCALE GENOMIC DNA]</scope>
    <source>
        <strain evidence="7">TK-2024</strain>
        <tissue evidence="7">Old leaves</tissue>
    </source>
</reference>
<dbReference type="PANTHER" id="PTHR33463:SF172">
    <property type="entry name" value="DOMAIN-CONTAINING DISEASE RESISTANCE PROTEIN, PUTATIVE-RELATED"/>
    <property type="match status" value="1"/>
</dbReference>
<accession>A0ABR2BPQ6</accession>
<comment type="similarity">
    <text evidence="1">Belongs to the disease resistance NB-LRR family.</text>
</comment>
<dbReference type="Gene3D" id="3.80.10.10">
    <property type="entry name" value="Ribonuclease Inhibitor"/>
    <property type="match status" value="7"/>
</dbReference>
<evidence type="ECO:0000313" key="8">
    <source>
        <dbReference type="Proteomes" id="UP001472677"/>
    </source>
</evidence>
<dbReference type="PRINTS" id="PR00364">
    <property type="entry name" value="DISEASERSIST"/>
</dbReference>
<dbReference type="Pfam" id="PF23247">
    <property type="entry name" value="LRR_RPS2"/>
    <property type="match status" value="8"/>
</dbReference>
<dbReference type="Gene3D" id="3.40.50.300">
    <property type="entry name" value="P-loop containing nucleotide triphosphate hydrolases"/>
    <property type="match status" value="1"/>
</dbReference>
<dbReference type="InterPro" id="IPR057135">
    <property type="entry name" value="At4g27190-like_LRR"/>
</dbReference>
<dbReference type="InterPro" id="IPR032675">
    <property type="entry name" value="LRR_dom_sf"/>
</dbReference>
<dbReference type="Pfam" id="PF00931">
    <property type="entry name" value="NB-ARC"/>
    <property type="match status" value="1"/>
</dbReference>
<feature type="domain" description="AAA+ ATPase" evidence="6">
    <location>
        <begin position="373"/>
        <end position="510"/>
    </location>
</feature>
<evidence type="ECO:0000256" key="3">
    <source>
        <dbReference type="ARBA" id="ARBA00022821"/>
    </source>
</evidence>
<dbReference type="InterPro" id="IPR003593">
    <property type="entry name" value="AAA+_ATPase"/>
</dbReference>